<dbReference type="KEGG" id="msar:MSAR_07280"/>
<gene>
    <name evidence="1" type="ORF">MSAR_07280</name>
</gene>
<dbReference type="RefSeq" id="WP_163694837.1">
    <property type="nucleotide sequence ID" value="NZ_AP022595.1"/>
</dbReference>
<accession>A0A7I7SKW6</accession>
<name>A0A7I7SKW6_9MYCO</name>
<sequence length="83" mass="9060">MTGPATQWMLLHGTPLGPGFWDDVRGRLSVSSTAPDLNREFASGEVLQQDLAAAVPAEEPDGWSSSVIRWAARRPVWATPQKM</sequence>
<dbReference type="EMBL" id="AP022595">
    <property type="protein sequence ID" value="BBY57592.1"/>
    <property type="molecule type" value="Genomic_DNA"/>
</dbReference>
<organism evidence="1 2">
    <name type="scientific">Mycolicibacterium sarraceniae</name>
    <dbReference type="NCBI Taxonomy" id="1534348"/>
    <lineage>
        <taxon>Bacteria</taxon>
        <taxon>Bacillati</taxon>
        <taxon>Actinomycetota</taxon>
        <taxon>Actinomycetes</taxon>
        <taxon>Mycobacteriales</taxon>
        <taxon>Mycobacteriaceae</taxon>
        <taxon>Mycolicibacterium</taxon>
    </lineage>
</organism>
<reference evidence="1 2" key="1">
    <citation type="journal article" date="2019" name="Emerg. Microbes Infect.">
        <title>Comprehensive subspecies identification of 175 nontuberculous mycobacteria species based on 7547 genomic profiles.</title>
        <authorList>
            <person name="Matsumoto Y."/>
            <person name="Kinjo T."/>
            <person name="Motooka D."/>
            <person name="Nabeya D."/>
            <person name="Jung N."/>
            <person name="Uechi K."/>
            <person name="Horii T."/>
            <person name="Iida T."/>
            <person name="Fujita J."/>
            <person name="Nakamura S."/>
        </authorList>
    </citation>
    <scope>NUCLEOTIDE SEQUENCE [LARGE SCALE GENOMIC DNA]</scope>
    <source>
        <strain evidence="1 2">JCM 30395</strain>
    </source>
</reference>
<keyword evidence="2" id="KW-1185">Reference proteome</keyword>
<proteinExistence type="predicted"/>
<dbReference type="AlphaFoldDB" id="A0A7I7SKW6"/>
<protein>
    <submittedName>
        <fullName evidence="1">Uncharacterized protein</fullName>
    </submittedName>
</protein>
<evidence type="ECO:0000313" key="1">
    <source>
        <dbReference type="EMBL" id="BBY57592.1"/>
    </source>
</evidence>
<dbReference type="Proteomes" id="UP000466445">
    <property type="component" value="Chromosome"/>
</dbReference>
<evidence type="ECO:0000313" key="2">
    <source>
        <dbReference type="Proteomes" id="UP000466445"/>
    </source>
</evidence>